<reference evidence="1 2" key="1">
    <citation type="submission" date="2019-04" db="EMBL/GenBank/DDBJ databases">
        <title>Nine Novel Phages from a Plateau Lake in Southwest China Provide Insights into Aeromonas Phage Diversity.</title>
        <authorList>
            <person name="Xiao W."/>
            <person name="Bai M."/>
            <person name="Wang Y."/>
            <person name="Cui X."/>
        </authorList>
    </citation>
    <scope>NUCLEOTIDE SEQUENCE [LARGE SCALE GENOMIC DNA]</scope>
</reference>
<gene>
    <name evidence="1" type="ORF">2L372D_142</name>
</gene>
<protein>
    <submittedName>
        <fullName evidence="1">Uncharacterized protein</fullName>
    </submittedName>
</protein>
<keyword evidence="2" id="KW-1185">Reference proteome</keyword>
<dbReference type="Proteomes" id="UP000316128">
    <property type="component" value="Segment"/>
</dbReference>
<organism evidence="1 2">
    <name type="scientific">Aeromonas phage 2L372D</name>
    <dbReference type="NCBI Taxonomy" id="2588097"/>
    <lineage>
        <taxon>Viruses</taxon>
        <taxon>Duplodnaviria</taxon>
        <taxon>Heunggongvirae</taxon>
        <taxon>Uroviricota</taxon>
        <taxon>Caudoviricetes</taxon>
        <taxon>Plateaulakevirus</taxon>
        <taxon>Plateaulakevirus pv2L372D</taxon>
    </lineage>
</organism>
<sequence>MVNKITLSRINDYTHTEVFDTSVAWSRIFALIVDDVVNLYDEDLTNLVYDMLSDPTTSAKEDVIELMKDEHIGSMFILEYNK</sequence>
<name>A0A4Y5TZH8_9CAUD</name>
<evidence type="ECO:0000313" key="2">
    <source>
        <dbReference type="Proteomes" id="UP000316128"/>
    </source>
</evidence>
<dbReference type="EMBL" id="MK804893">
    <property type="protein sequence ID" value="QDB74056.1"/>
    <property type="molecule type" value="Genomic_DNA"/>
</dbReference>
<proteinExistence type="predicted"/>
<evidence type="ECO:0000313" key="1">
    <source>
        <dbReference type="EMBL" id="QDB74056.1"/>
    </source>
</evidence>
<accession>A0A4Y5TZH8</accession>